<dbReference type="Gene3D" id="3.40.50.150">
    <property type="entry name" value="Vaccinia Virus protein VP39"/>
    <property type="match status" value="1"/>
</dbReference>
<dbReference type="REBASE" id="205309">
    <property type="entry name" value="M.Mst901ORF3586P"/>
</dbReference>
<dbReference type="EC" id="2.1.1.37" evidence="1"/>
<dbReference type="InterPro" id="IPR001525">
    <property type="entry name" value="C5_MeTfrase"/>
</dbReference>
<reference evidence="8 9" key="2">
    <citation type="journal article" date="2017" name="Int. J. Syst. Evol. Microbiol.">
        <title>Mycobacterium stephanolepidis sp. nov., a rapidly growing species related to Mycobacterium chelonae, isolated from marine teleost fish, Stephanolepis cirrhifer.</title>
        <authorList>
            <person name="Fukano H."/>
            <person name="Wada S."/>
            <person name="Kurata O."/>
            <person name="Katayama K."/>
            <person name="Fujiwara N."/>
            <person name="Hoshino Y."/>
        </authorList>
    </citation>
    <scope>NUCLEOTIDE SEQUENCE [LARGE SCALE GENOMIC DNA]</scope>
    <source>
        <strain evidence="8 9">NJB0901</strain>
    </source>
</reference>
<dbReference type="InterPro" id="IPR029063">
    <property type="entry name" value="SAM-dependent_MTases_sf"/>
</dbReference>
<keyword evidence="3 6" id="KW-0808">Transferase</keyword>
<dbReference type="PANTHER" id="PTHR46098">
    <property type="entry name" value="TRNA (CYTOSINE(38)-C(5))-METHYLTRANSFERASE"/>
    <property type="match status" value="1"/>
</dbReference>
<sequence>MRQPSIGSLCSGAGGLDLAVEHVTGGRTIWHAEYDDDAAKVLGTRWPGVPNHRDITAIDWTRVEPADIVCAGYPCQPFSAAGERKGTDDERHLWPYVAQAIRILRPGLVVLENVAGHRSLGFDSVLADLAEMRYVGSWCSLRASDVGATHRRERLFITAHPYDAARDGQWSRQGPRVGTQGSTESPDRLELLPTPQSRDSRGAANPPGRVRDGRLRTVTDDALPDAVIRNLLPTPRRSDGDGGPNPLTRAERMDDVETRVIRLGGRWGKYAPAIERWESLTRPAPDPTQLSRNGKHRLAPAFSEWMMGWPLGWVTAVPISRSAMLRIIGNGVVPQQAVAALYWLLSVSEVAA</sequence>
<feature type="region of interest" description="Disordered" evidence="7">
    <location>
        <begin position="166"/>
        <end position="252"/>
    </location>
</feature>
<evidence type="ECO:0000256" key="7">
    <source>
        <dbReference type="SAM" id="MobiDB-lite"/>
    </source>
</evidence>
<feature type="active site" evidence="6">
    <location>
        <position position="75"/>
    </location>
</feature>
<dbReference type="GO" id="GO:0032259">
    <property type="term" value="P:methylation"/>
    <property type="evidence" value="ECO:0007669"/>
    <property type="project" value="UniProtKB-KW"/>
</dbReference>
<dbReference type="GO" id="GO:0009307">
    <property type="term" value="P:DNA restriction-modification system"/>
    <property type="evidence" value="ECO:0007669"/>
    <property type="project" value="UniProtKB-KW"/>
</dbReference>
<evidence type="ECO:0000256" key="2">
    <source>
        <dbReference type="ARBA" id="ARBA00022603"/>
    </source>
</evidence>
<dbReference type="Pfam" id="PF00145">
    <property type="entry name" value="DNA_methylase"/>
    <property type="match status" value="1"/>
</dbReference>
<dbReference type="PRINTS" id="PR00105">
    <property type="entry name" value="C5METTRFRASE"/>
</dbReference>
<keyword evidence="5" id="KW-0680">Restriction system</keyword>
<dbReference type="KEGG" id="mste:MSTE_03586"/>
<dbReference type="GO" id="GO:0003886">
    <property type="term" value="F:DNA (cytosine-5-)-methyltransferase activity"/>
    <property type="evidence" value="ECO:0007669"/>
    <property type="project" value="UniProtKB-EC"/>
</dbReference>
<dbReference type="PANTHER" id="PTHR46098:SF1">
    <property type="entry name" value="TRNA (CYTOSINE(38)-C(5))-METHYLTRANSFERASE"/>
    <property type="match status" value="1"/>
</dbReference>
<reference evidence="9" key="1">
    <citation type="journal article" date="2017" name="Genome Announc.">
        <title>Complete Genome Sequence of Mycobacterium stephanolepidis.</title>
        <authorList>
            <person name="Fukano H."/>
            <person name="Yoshida M."/>
            <person name="Katayama Y."/>
            <person name="Omatsu T."/>
            <person name="Mizutani T."/>
            <person name="Kurata O."/>
            <person name="Wada S."/>
            <person name="Hoshino Y."/>
        </authorList>
    </citation>
    <scope>NUCLEOTIDE SEQUENCE [LARGE SCALE GENOMIC DNA]</scope>
    <source>
        <strain evidence="9">NJB0901</strain>
    </source>
</reference>
<keyword evidence="9" id="KW-1185">Reference proteome</keyword>
<protein>
    <recommendedName>
        <fullName evidence="1">DNA (cytosine-5-)-methyltransferase</fullName>
        <ecNumber evidence="1">2.1.1.37</ecNumber>
    </recommendedName>
</protein>
<dbReference type="PROSITE" id="PS00094">
    <property type="entry name" value="C5_MTASE_1"/>
    <property type="match status" value="1"/>
</dbReference>
<dbReference type="Proteomes" id="UP000217954">
    <property type="component" value="Chromosome"/>
</dbReference>
<dbReference type="SUPFAM" id="SSF53335">
    <property type="entry name" value="S-adenosyl-L-methionine-dependent methyltransferases"/>
    <property type="match status" value="1"/>
</dbReference>
<feature type="compositionally biased region" description="Basic and acidic residues" evidence="7">
    <location>
        <begin position="209"/>
        <end position="219"/>
    </location>
</feature>
<dbReference type="RefSeq" id="WP_096506044.1">
    <property type="nucleotide sequence ID" value="NZ_AP018165.1"/>
</dbReference>
<keyword evidence="2 6" id="KW-0489">Methyltransferase</keyword>
<comment type="similarity">
    <text evidence="6">Belongs to the class I-like SAM-binding methyltransferase superfamily. C5-methyltransferase family.</text>
</comment>
<dbReference type="PROSITE" id="PS51679">
    <property type="entry name" value="SAM_MT_C5"/>
    <property type="match status" value="1"/>
</dbReference>
<evidence type="ECO:0000256" key="5">
    <source>
        <dbReference type="ARBA" id="ARBA00022747"/>
    </source>
</evidence>
<evidence type="ECO:0000313" key="9">
    <source>
        <dbReference type="Proteomes" id="UP000217954"/>
    </source>
</evidence>
<proteinExistence type="inferred from homology"/>
<evidence type="ECO:0000313" key="8">
    <source>
        <dbReference type="EMBL" id="BAX98886.1"/>
    </source>
</evidence>
<evidence type="ECO:0000256" key="1">
    <source>
        <dbReference type="ARBA" id="ARBA00011975"/>
    </source>
</evidence>
<evidence type="ECO:0000256" key="4">
    <source>
        <dbReference type="ARBA" id="ARBA00022691"/>
    </source>
</evidence>
<accession>A0A1Z4F0Z6</accession>
<keyword evidence="4 6" id="KW-0949">S-adenosyl-L-methionine</keyword>
<organism evidence="8 9">
    <name type="scientific">[Mycobacterium] stephanolepidis</name>
    <dbReference type="NCBI Taxonomy" id="1520670"/>
    <lineage>
        <taxon>Bacteria</taxon>
        <taxon>Bacillati</taxon>
        <taxon>Actinomycetota</taxon>
        <taxon>Actinomycetes</taxon>
        <taxon>Mycobacteriales</taxon>
        <taxon>Mycobacteriaceae</taxon>
        <taxon>Mycobacteroides</taxon>
    </lineage>
</organism>
<dbReference type="EMBL" id="AP018165">
    <property type="protein sequence ID" value="BAX98886.1"/>
    <property type="molecule type" value="Genomic_DNA"/>
</dbReference>
<dbReference type="OrthoDB" id="9813719at2"/>
<dbReference type="InterPro" id="IPR018117">
    <property type="entry name" value="C5_DNA_meth_AS"/>
</dbReference>
<gene>
    <name evidence="8" type="ORF">MSTE_03586</name>
</gene>
<dbReference type="AlphaFoldDB" id="A0A1Z4F0Z6"/>
<evidence type="ECO:0000256" key="6">
    <source>
        <dbReference type="PROSITE-ProRule" id="PRU01016"/>
    </source>
</evidence>
<evidence type="ECO:0000256" key="3">
    <source>
        <dbReference type="ARBA" id="ARBA00022679"/>
    </source>
</evidence>
<name>A0A1Z4F0Z6_9MYCO</name>
<dbReference type="InterPro" id="IPR050750">
    <property type="entry name" value="C5-MTase"/>
</dbReference>